<dbReference type="EMBL" id="CP045897">
    <property type="protein sequence ID" value="QQP51190.1"/>
    <property type="molecule type" value="Genomic_DNA"/>
</dbReference>
<evidence type="ECO:0000313" key="1">
    <source>
        <dbReference type="EMBL" id="QQP51190.1"/>
    </source>
</evidence>
<accession>A0A7T8KAW4</accession>
<feature type="non-terminal residue" evidence="1">
    <location>
        <position position="1"/>
    </location>
</feature>
<gene>
    <name evidence="1" type="ORF">FKW44_012458</name>
</gene>
<sequence>PIKGHNPNAGNEFADYLAKEGIVRLPLSARQKRVLGKHLRQFGELFGTTWAAVDN</sequence>
<evidence type="ECO:0000313" key="2">
    <source>
        <dbReference type="Proteomes" id="UP000595437"/>
    </source>
</evidence>
<organism evidence="1 2">
    <name type="scientific">Caligus rogercresseyi</name>
    <name type="common">Sea louse</name>
    <dbReference type="NCBI Taxonomy" id="217165"/>
    <lineage>
        <taxon>Eukaryota</taxon>
        <taxon>Metazoa</taxon>
        <taxon>Ecdysozoa</taxon>
        <taxon>Arthropoda</taxon>
        <taxon>Crustacea</taxon>
        <taxon>Multicrustacea</taxon>
        <taxon>Hexanauplia</taxon>
        <taxon>Copepoda</taxon>
        <taxon>Siphonostomatoida</taxon>
        <taxon>Caligidae</taxon>
        <taxon>Caligus</taxon>
    </lineage>
</organism>
<name>A0A7T8KAW4_CALRO</name>
<proteinExistence type="predicted"/>
<protein>
    <submittedName>
        <fullName evidence="1">Uncharacterized protein</fullName>
    </submittedName>
</protein>
<keyword evidence="2" id="KW-1185">Reference proteome</keyword>
<dbReference type="AlphaFoldDB" id="A0A7T8KAW4"/>
<dbReference type="Proteomes" id="UP000595437">
    <property type="component" value="Chromosome 8"/>
</dbReference>
<reference evidence="2" key="1">
    <citation type="submission" date="2021-01" db="EMBL/GenBank/DDBJ databases">
        <title>Caligus Genome Assembly.</title>
        <authorList>
            <person name="Gallardo-Escarate C."/>
        </authorList>
    </citation>
    <scope>NUCLEOTIDE SEQUENCE [LARGE SCALE GENOMIC DNA]</scope>
</reference>